<dbReference type="InterPro" id="IPR036884">
    <property type="entry name" value="2Fe-2S-bd_dom_sf"/>
</dbReference>
<dbReference type="RefSeq" id="WP_344855721.1">
    <property type="nucleotide sequence ID" value="NZ_BAAAZN010000001.1"/>
</dbReference>
<dbReference type="SUPFAM" id="SSF47741">
    <property type="entry name" value="CO dehydrogenase ISP C-domain like"/>
    <property type="match status" value="1"/>
</dbReference>
<reference evidence="2" key="1">
    <citation type="journal article" date="2019" name="Int. J. Syst. Evol. Microbiol.">
        <title>The Global Catalogue of Microorganisms (GCM) 10K type strain sequencing project: providing services to taxonomists for standard genome sequencing and annotation.</title>
        <authorList>
            <consortium name="The Broad Institute Genomics Platform"/>
            <consortium name="The Broad Institute Genome Sequencing Center for Infectious Disease"/>
            <person name="Wu L."/>
            <person name="Ma J."/>
        </authorList>
    </citation>
    <scope>NUCLEOTIDE SEQUENCE [LARGE SCALE GENOMIC DNA]</scope>
    <source>
        <strain evidence="2">JCM 16898</strain>
    </source>
</reference>
<evidence type="ECO:0000313" key="1">
    <source>
        <dbReference type="EMBL" id="GAA3529057.1"/>
    </source>
</evidence>
<dbReference type="InterPro" id="IPR052914">
    <property type="entry name" value="Aldehyde_Oxdr_Iron-Sulfur"/>
</dbReference>
<evidence type="ECO:0000313" key="2">
    <source>
        <dbReference type="Proteomes" id="UP001500689"/>
    </source>
</evidence>
<organism evidence="1 2">
    <name type="scientific">Amycolatopsis ultiminotia</name>
    <dbReference type="NCBI Taxonomy" id="543629"/>
    <lineage>
        <taxon>Bacteria</taxon>
        <taxon>Bacillati</taxon>
        <taxon>Actinomycetota</taxon>
        <taxon>Actinomycetes</taxon>
        <taxon>Pseudonocardiales</taxon>
        <taxon>Pseudonocardiaceae</taxon>
        <taxon>Amycolatopsis</taxon>
    </lineage>
</organism>
<accession>A0ABP6V7X6</accession>
<keyword evidence="2" id="KW-1185">Reference proteome</keyword>
<proteinExistence type="predicted"/>
<dbReference type="InterPro" id="IPR036010">
    <property type="entry name" value="2Fe-2S_ferredoxin-like_sf"/>
</dbReference>
<name>A0ABP6V7X6_9PSEU</name>
<sequence>MTVNGESRSATIEDRGLLVDPVRSELHLTGTHVGCRNGDRGACTVRVDGWIAKSCLVRTPAVDGPGITTFEGMAPDGRLGDVQQAFWDADTFQCGLCFVIEDLLESTPDPS</sequence>
<dbReference type="SUPFAM" id="SSF54292">
    <property type="entry name" value="2Fe-2S ferredoxin-like"/>
    <property type="match status" value="1"/>
</dbReference>
<dbReference type="EMBL" id="BAAAZN010000001">
    <property type="protein sequence ID" value="GAA3529057.1"/>
    <property type="molecule type" value="Genomic_DNA"/>
</dbReference>
<protein>
    <submittedName>
        <fullName evidence="1">Uncharacterized protein</fullName>
    </submittedName>
</protein>
<dbReference type="PANTHER" id="PTHR45331">
    <property type="entry name" value="OXIDOREDUCTASE, IRON-SULPHUR BINDING SUBUNIT-RELATED-RELATED"/>
    <property type="match status" value="1"/>
</dbReference>
<dbReference type="Proteomes" id="UP001500689">
    <property type="component" value="Unassembled WGS sequence"/>
</dbReference>
<dbReference type="PANTHER" id="PTHR45331:SF2">
    <property type="entry name" value="OXIDOREDUCTASE WITH IRON-SULFUR SUBUNIT"/>
    <property type="match status" value="1"/>
</dbReference>
<gene>
    <name evidence="1" type="ORF">GCM10022222_10150</name>
</gene>
<comment type="caution">
    <text evidence="1">The sequence shown here is derived from an EMBL/GenBank/DDBJ whole genome shotgun (WGS) entry which is preliminary data.</text>
</comment>
<dbReference type="InterPro" id="IPR012675">
    <property type="entry name" value="Beta-grasp_dom_sf"/>
</dbReference>
<dbReference type="Gene3D" id="3.10.20.30">
    <property type="match status" value="1"/>
</dbReference>